<proteinExistence type="predicted"/>
<keyword evidence="3" id="KW-0067">ATP-binding</keyword>
<keyword evidence="2" id="KW-0378">Hydrolase</keyword>
<dbReference type="InterPro" id="IPR006500">
    <property type="entry name" value="Helicase_put_C_phage/plasmid"/>
</dbReference>
<dbReference type="InterPro" id="IPR045455">
    <property type="entry name" value="NrS-1_pol-like_helicase"/>
</dbReference>
<dbReference type="InterPro" id="IPR027417">
    <property type="entry name" value="P-loop_NTPase"/>
</dbReference>
<dbReference type="Gene3D" id="3.40.50.300">
    <property type="entry name" value="P-loop containing nucleotide triphosphate hydrolases"/>
    <property type="match status" value="1"/>
</dbReference>
<dbReference type="InterPro" id="IPR014015">
    <property type="entry name" value="Helicase_SF3_DNA-vir"/>
</dbReference>
<keyword evidence="1" id="KW-0547">Nucleotide-binding</keyword>
<dbReference type="PANTHER" id="PTHR35372:SF2">
    <property type="entry name" value="SF3 HELICASE DOMAIN-CONTAINING PROTEIN"/>
    <property type="match status" value="1"/>
</dbReference>
<dbReference type="Proteomes" id="UP001235760">
    <property type="component" value="Unassembled WGS sequence"/>
</dbReference>
<dbReference type="PROSITE" id="PS51206">
    <property type="entry name" value="SF3_HELICASE_1"/>
    <property type="match status" value="1"/>
</dbReference>
<evidence type="ECO:0000313" key="6">
    <source>
        <dbReference type="Proteomes" id="UP001235760"/>
    </source>
</evidence>
<evidence type="ECO:0000259" key="4">
    <source>
        <dbReference type="PROSITE" id="PS51206"/>
    </source>
</evidence>
<gene>
    <name evidence="5" type="ORF">Q8X39_08875</name>
</gene>
<reference evidence="5 6" key="1">
    <citation type="submission" date="2023-08" db="EMBL/GenBank/DDBJ databases">
        <authorList>
            <person name="Roldan D.M."/>
            <person name="Menes R.J."/>
        </authorList>
    </citation>
    <scope>NUCLEOTIDE SEQUENCE [LARGE SCALE GENOMIC DNA]</scope>
    <source>
        <strain evidence="5 6">CCM 2812</strain>
    </source>
</reference>
<dbReference type="NCBIfam" id="TIGR01613">
    <property type="entry name" value="primase_Cterm"/>
    <property type="match status" value="1"/>
</dbReference>
<dbReference type="EMBL" id="JAUZEE010000004">
    <property type="protein sequence ID" value="MDP4300747.1"/>
    <property type="molecule type" value="Genomic_DNA"/>
</dbReference>
<feature type="domain" description="SF3 helicase" evidence="4">
    <location>
        <begin position="143"/>
        <end position="293"/>
    </location>
</feature>
<keyword evidence="6" id="KW-1185">Reference proteome</keyword>
<evidence type="ECO:0000313" key="5">
    <source>
        <dbReference type="EMBL" id="MDP4300747.1"/>
    </source>
</evidence>
<comment type="caution">
    <text evidence="5">The sequence shown here is derived from an EMBL/GenBank/DDBJ whole genome shotgun (WGS) entry which is preliminary data.</text>
</comment>
<name>A0ABT9G2R6_LEPDI</name>
<dbReference type="Pfam" id="PF19263">
    <property type="entry name" value="DUF5906"/>
    <property type="match status" value="1"/>
</dbReference>
<protein>
    <submittedName>
        <fullName evidence="5">Phage/plasmid primase, P4 family</fullName>
    </submittedName>
</protein>
<dbReference type="PANTHER" id="PTHR35372">
    <property type="entry name" value="ATP BINDING PROTEIN-RELATED"/>
    <property type="match status" value="1"/>
</dbReference>
<evidence type="ECO:0000256" key="1">
    <source>
        <dbReference type="ARBA" id="ARBA00022741"/>
    </source>
</evidence>
<dbReference type="RefSeq" id="WP_305749312.1">
    <property type="nucleotide sequence ID" value="NZ_JAUZEE010000004.1"/>
</dbReference>
<evidence type="ECO:0000256" key="2">
    <source>
        <dbReference type="ARBA" id="ARBA00022801"/>
    </source>
</evidence>
<accession>A0ABT9G2R6</accession>
<dbReference type="SUPFAM" id="SSF52540">
    <property type="entry name" value="P-loop containing nucleoside triphosphate hydrolases"/>
    <property type="match status" value="1"/>
</dbReference>
<dbReference type="InterPro" id="IPR051620">
    <property type="entry name" value="ORF904-like_C"/>
</dbReference>
<organism evidence="5 6">
    <name type="scientific">Leptothrix discophora</name>
    <dbReference type="NCBI Taxonomy" id="89"/>
    <lineage>
        <taxon>Bacteria</taxon>
        <taxon>Pseudomonadati</taxon>
        <taxon>Pseudomonadota</taxon>
        <taxon>Betaproteobacteria</taxon>
        <taxon>Burkholderiales</taxon>
        <taxon>Sphaerotilaceae</taxon>
        <taxon>Leptothrix</taxon>
    </lineage>
</organism>
<evidence type="ECO:0000256" key="3">
    <source>
        <dbReference type="ARBA" id="ARBA00022840"/>
    </source>
</evidence>
<sequence>MSRRPPFEPIGYAHKLEKSGNYAAADQLLHQWTGTHWGMIDDEAGMRMALRWIADGHHGIVNAANAKATHQTALLWLPALPEPTPAAVIPVQNGYLHLDGSPSLLPADKALGLRHVLRCDYDPGASAPVAFEKLLGRILPDPAVRGRVQEYIGYTLLPDARFQLAQIWLGSGANGKGTLANIVQALHERKAAVSPSTLNGFQAAVVLGASLLFCDEAPANEWCEQTIKSMIAGESVLIDRKYLSPITTRVCGKWLILANHIPAVKDQSNGFWRRFDIVPFSVEIPASERDPLLADHIVKHELTGVLNWALEGLQRLLARGRFDTAPAAMRAAAQTARTETNSVHAWVNTVGVERTLTTDTSKAEVYTAYAAWCRENNMGVVASPKFWKRLPDSLGEVLEDRAVTKAGRIRTCNVRLP</sequence>